<keyword evidence="3" id="KW-1185">Reference proteome</keyword>
<feature type="non-terminal residue" evidence="2">
    <location>
        <position position="165"/>
    </location>
</feature>
<dbReference type="InterPro" id="IPR000182">
    <property type="entry name" value="GNAT_dom"/>
</dbReference>
<dbReference type="PROSITE" id="PS51186">
    <property type="entry name" value="GNAT"/>
    <property type="match status" value="1"/>
</dbReference>
<dbReference type="PANTHER" id="PTHR43617:SF2">
    <property type="entry name" value="UPF0039 PROTEIN SLL0451"/>
    <property type="match status" value="1"/>
</dbReference>
<accession>A0A8H6VGE6</accession>
<gene>
    <name evidence="2" type="ORF">HII31_09207</name>
</gene>
<dbReference type="Proteomes" id="UP000660729">
    <property type="component" value="Unassembled WGS sequence"/>
</dbReference>
<proteinExistence type="predicted"/>
<evidence type="ECO:0000259" key="1">
    <source>
        <dbReference type="PROSITE" id="PS51186"/>
    </source>
</evidence>
<feature type="domain" description="N-acetyltransferase" evidence="1">
    <location>
        <begin position="8"/>
        <end position="159"/>
    </location>
</feature>
<dbReference type="PANTHER" id="PTHR43617">
    <property type="entry name" value="L-AMINO ACID N-ACETYLTRANSFERASE"/>
    <property type="match status" value="1"/>
</dbReference>
<sequence length="165" mass="17644">MSTGRHLIRIRPEQSKDVPAIASLITMAYSNNTHLNHLALAPAISRLRSEDALPHSLVSTYACGQEEVVGHIAASPVLIDGQDQHWLGLGPLSVKPELQGQGIGTMLVDELLKAIREAGANGCVVAGRPKFYQRFGFKRDPNLKFAGAPASVFVALHISGSAMRG</sequence>
<name>A0A8H6VGE6_9PEZI</name>
<evidence type="ECO:0000313" key="2">
    <source>
        <dbReference type="EMBL" id="KAF7189567.1"/>
    </source>
</evidence>
<dbReference type="GO" id="GO:0016747">
    <property type="term" value="F:acyltransferase activity, transferring groups other than amino-acyl groups"/>
    <property type="evidence" value="ECO:0007669"/>
    <property type="project" value="InterPro"/>
</dbReference>
<dbReference type="OrthoDB" id="202470at2759"/>
<dbReference type="SUPFAM" id="SSF55729">
    <property type="entry name" value="Acyl-CoA N-acyltransferases (Nat)"/>
    <property type="match status" value="1"/>
</dbReference>
<dbReference type="InterPro" id="IPR050276">
    <property type="entry name" value="MshD_Acetyltransferase"/>
</dbReference>
<protein>
    <submittedName>
        <fullName evidence="2">Putative N-acetyltransferase YhbS</fullName>
    </submittedName>
</protein>
<reference evidence="2" key="1">
    <citation type="submission" date="2020-04" db="EMBL/GenBank/DDBJ databases">
        <title>Draft genome resource of the tomato pathogen Pseudocercospora fuligena.</title>
        <authorList>
            <person name="Zaccaron A."/>
        </authorList>
    </citation>
    <scope>NUCLEOTIDE SEQUENCE</scope>
    <source>
        <strain evidence="2">PF001</strain>
    </source>
</reference>
<dbReference type="AlphaFoldDB" id="A0A8H6VGE6"/>
<dbReference type="Pfam" id="PF13508">
    <property type="entry name" value="Acetyltransf_7"/>
    <property type="match status" value="1"/>
</dbReference>
<dbReference type="Gene3D" id="3.40.630.30">
    <property type="match status" value="1"/>
</dbReference>
<keyword evidence="2" id="KW-0808">Transferase</keyword>
<dbReference type="EMBL" id="JABCIY010000185">
    <property type="protein sequence ID" value="KAF7189567.1"/>
    <property type="molecule type" value="Genomic_DNA"/>
</dbReference>
<comment type="caution">
    <text evidence="2">The sequence shown here is derived from an EMBL/GenBank/DDBJ whole genome shotgun (WGS) entry which is preliminary data.</text>
</comment>
<dbReference type="InterPro" id="IPR016181">
    <property type="entry name" value="Acyl_CoA_acyltransferase"/>
</dbReference>
<organism evidence="2 3">
    <name type="scientific">Pseudocercospora fuligena</name>
    <dbReference type="NCBI Taxonomy" id="685502"/>
    <lineage>
        <taxon>Eukaryota</taxon>
        <taxon>Fungi</taxon>
        <taxon>Dikarya</taxon>
        <taxon>Ascomycota</taxon>
        <taxon>Pezizomycotina</taxon>
        <taxon>Dothideomycetes</taxon>
        <taxon>Dothideomycetidae</taxon>
        <taxon>Mycosphaerellales</taxon>
        <taxon>Mycosphaerellaceae</taxon>
        <taxon>Pseudocercospora</taxon>
    </lineage>
</organism>
<evidence type="ECO:0000313" key="3">
    <source>
        <dbReference type="Proteomes" id="UP000660729"/>
    </source>
</evidence>
<dbReference type="CDD" id="cd04301">
    <property type="entry name" value="NAT_SF"/>
    <property type="match status" value="1"/>
</dbReference>